<keyword evidence="5 6" id="KW-0472">Membrane</keyword>
<feature type="transmembrane region" description="Helical" evidence="6">
    <location>
        <begin position="106"/>
        <end position="124"/>
    </location>
</feature>
<protein>
    <submittedName>
        <fullName evidence="8">Type II secretion system F family protein</fullName>
    </submittedName>
</protein>
<proteinExistence type="predicted"/>
<feature type="transmembrane region" description="Helical" evidence="6">
    <location>
        <begin position="6"/>
        <end position="28"/>
    </location>
</feature>
<dbReference type="GO" id="GO:0005886">
    <property type="term" value="C:plasma membrane"/>
    <property type="evidence" value="ECO:0007669"/>
    <property type="project" value="UniProtKB-SubCell"/>
</dbReference>
<feature type="transmembrane region" description="Helical" evidence="6">
    <location>
        <begin position="306"/>
        <end position="325"/>
    </location>
</feature>
<dbReference type="Gene3D" id="1.20.81.30">
    <property type="entry name" value="Type II secretion system (T2SS), domain F"/>
    <property type="match status" value="1"/>
</dbReference>
<dbReference type="PANTHER" id="PTHR35007">
    <property type="entry name" value="INTEGRAL MEMBRANE PROTEIN-RELATED"/>
    <property type="match status" value="1"/>
</dbReference>
<dbReference type="Pfam" id="PF00482">
    <property type="entry name" value="T2SSF"/>
    <property type="match status" value="1"/>
</dbReference>
<dbReference type="InterPro" id="IPR018076">
    <property type="entry name" value="T2SS_GspF_dom"/>
</dbReference>
<evidence type="ECO:0000256" key="1">
    <source>
        <dbReference type="ARBA" id="ARBA00004651"/>
    </source>
</evidence>
<accession>A0A4Q2TTM6</accession>
<keyword evidence="2" id="KW-1003">Cell membrane</keyword>
<name>A0A4Q2TTM6_9HYPH</name>
<sequence>MLPQSLPPLLVLVLVATSVGGILLAVFFPRAARLSPYRRRFAALAAPDAHPRDESGAGDDHDRRRTVEKTLREMEAKQKSKAKKAGKIALPIRLAQADLRWSVNTYYLVGIACALATYVAALSMGVGHPAAAGFAVTGGLMLPHLYVNAKRNGRLNRFSAEFPNAVDVVVRGLKAGLPVADCLRVIASEAQEPVRSEFLLIVQDQTLGIPLEEAVQRMRDRVPLPEASFFAIVIAIQSRTGGSLSEALGNLSKVLRDRKKMKAKIKAMSAEAKSSAGIIGFLPIFVAGAVYFTSPDYMSLLFSTPVGKIVLAGCGLWMATGILVMRKMINFDF</sequence>
<dbReference type="Proteomes" id="UP000291088">
    <property type="component" value="Unassembled WGS sequence"/>
</dbReference>
<dbReference type="PANTHER" id="PTHR35007:SF1">
    <property type="entry name" value="PILUS ASSEMBLY PROTEIN"/>
    <property type="match status" value="1"/>
</dbReference>
<dbReference type="OrthoDB" id="9803381at2"/>
<feature type="transmembrane region" description="Helical" evidence="6">
    <location>
        <begin position="274"/>
        <end position="294"/>
    </location>
</feature>
<evidence type="ECO:0000256" key="6">
    <source>
        <dbReference type="SAM" id="Phobius"/>
    </source>
</evidence>
<dbReference type="AlphaFoldDB" id="A0A4Q2TTM6"/>
<gene>
    <name evidence="8" type="ORF">EUU22_03335</name>
</gene>
<dbReference type="RefSeq" id="WP_129330685.1">
    <property type="nucleotide sequence ID" value="NZ_SDVB01000106.1"/>
</dbReference>
<evidence type="ECO:0000256" key="4">
    <source>
        <dbReference type="ARBA" id="ARBA00022989"/>
    </source>
</evidence>
<evidence type="ECO:0000313" key="8">
    <source>
        <dbReference type="EMBL" id="RYC23148.1"/>
    </source>
</evidence>
<keyword evidence="3 6" id="KW-0812">Transmembrane</keyword>
<dbReference type="EMBL" id="SDVB01000106">
    <property type="protein sequence ID" value="RYC23148.1"/>
    <property type="molecule type" value="Genomic_DNA"/>
</dbReference>
<feature type="transmembrane region" description="Helical" evidence="6">
    <location>
        <begin position="130"/>
        <end position="147"/>
    </location>
</feature>
<comment type="subcellular location">
    <subcellularLocation>
        <location evidence="1">Cell membrane</location>
        <topology evidence="1">Multi-pass membrane protein</topology>
    </subcellularLocation>
</comment>
<keyword evidence="9" id="KW-1185">Reference proteome</keyword>
<evidence type="ECO:0000313" key="9">
    <source>
        <dbReference type="Proteomes" id="UP000291088"/>
    </source>
</evidence>
<organism evidence="8 9">
    <name type="scientific">Ciceribacter ferrooxidans</name>
    <dbReference type="NCBI Taxonomy" id="2509717"/>
    <lineage>
        <taxon>Bacteria</taxon>
        <taxon>Pseudomonadati</taxon>
        <taxon>Pseudomonadota</taxon>
        <taxon>Alphaproteobacteria</taxon>
        <taxon>Hyphomicrobiales</taxon>
        <taxon>Rhizobiaceae</taxon>
        <taxon>Ciceribacter</taxon>
    </lineage>
</organism>
<evidence type="ECO:0000256" key="2">
    <source>
        <dbReference type="ARBA" id="ARBA00022475"/>
    </source>
</evidence>
<comment type="caution">
    <text evidence="8">The sequence shown here is derived from an EMBL/GenBank/DDBJ whole genome shotgun (WGS) entry which is preliminary data.</text>
</comment>
<reference evidence="8 9" key="1">
    <citation type="submission" date="2019-01" db="EMBL/GenBank/DDBJ databases">
        <authorList>
            <person name="Deng T."/>
        </authorList>
    </citation>
    <scope>NUCLEOTIDE SEQUENCE [LARGE SCALE GENOMIC DNA]</scope>
    <source>
        <strain evidence="8 9">F8825</strain>
    </source>
</reference>
<feature type="domain" description="Type II secretion system protein GspF" evidence="7">
    <location>
        <begin position="167"/>
        <end position="290"/>
    </location>
</feature>
<evidence type="ECO:0000259" key="7">
    <source>
        <dbReference type="Pfam" id="PF00482"/>
    </source>
</evidence>
<dbReference type="InterPro" id="IPR042094">
    <property type="entry name" value="T2SS_GspF_sf"/>
</dbReference>
<keyword evidence="4 6" id="KW-1133">Transmembrane helix</keyword>
<evidence type="ECO:0000256" key="5">
    <source>
        <dbReference type="ARBA" id="ARBA00023136"/>
    </source>
</evidence>
<evidence type="ECO:0000256" key="3">
    <source>
        <dbReference type="ARBA" id="ARBA00022692"/>
    </source>
</evidence>